<accession>A0A0B2S6L0</accession>
<dbReference type="InterPro" id="IPR012337">
    <property type="entry name" value="RNaseH-like_sf"/>
</dbReference>
<dbReference type="PANTHER" id="PTHR34023">
    <property type="entry name" value="RNASE H DOMAIN-CONTAINING PROTEIN"/>
    <property type="match status" value="1"/>
</dbReference>
<protein>
    <submittedName>
        <fullName evidence="2">Putative ribonuclease H protein</fullName>
    </submittedName>
</protein>
<organism evidence="2">
    <name type="scientific">Glycine soja</name>
    <name type="common">Wild soybean</name>
    <dbReference type="NCBI Taxonomy" id="3848"/>
    <lineage>
        <taxon>Eukaryota</taxon>
        <taxon>Viridiplantae</taxon>
        <taxon>Streptophyta</taxon>
        <taxon>Embryophyta</taxon>
        <taxon>Tracheophyta</taxon>
        <taxon>Spermatophyta</taxon>
        <taxon>Magnoliopsida</taxon>
        <taxon>eudicotyledons</taxon>
        <taxon>Gunneridae</taxon>
        <taxon>Pentapetalae</taxon>
        <taxon>rosids</taxon>
        <taxon>fabids</taxon>
        <taxon>Fabales</taxon>
        <taxon>Fabaceae</taxon>
        <taxon>Papilionoideae</taxon>
        <taxon>50 kb inversion clade</taxon>
        <taxon>NPAAA clade</taxon>
        <taxon>indigoferoid/millettioid clade</taxon>
        <taxon>Phaseoleae</taxon>
        <taxon>Glycine</taxon>
        <taxon>Glycine subgen. Soja</taxon>
    </lineage>
</organism>
<evidence type="ECO:0000313" key="2">
    <source>
        <dbReference type="EMBL" id="KHN39912.1"/>
    </source>
</evidence>
<sequence>MKTELQGIYNSLILAWNNDFRKVICETDSLASISLLTEPTSTWRHPHGCHLINLIHGFLARPWQVDLKHTLRKGNQCAKHGASSDVSLLIWDSCPTVISSVLLVDAMQISFARS</sequence>
<reference evidence="2" key="1">
    <citation type="submission" date="2014-07" db="EMBL/GenBank/DDBJ databases">
        <title>Identification of a novel salt tolerance gene in wild soybean by whole-genome sequencing.</title>
        <authorList>
            <person name="Lam H.-M."/>
            <person name="Qi X."/>
            <person name="Li M.-W."/>
            <person name="Liu X."/>
            <person name="Xie M."/>
            <person name="Ni M."/>
            <person name="Xu X."/>
        </authorList>
    </citation>
    <scope>NUCLEOTIDE SEQUENCE [LARGE SCALE GENOMIC DNA]</scope>
    <source>
        <tissue evidence="2">Root</tissue>
    </source>
</reference>
<dbReference type="EMBL" id="KN646081">
    <property type="protein sequence ID" value="KHN39912.1"/>
    <property type="molecule type" value="Genomic_DNA"/>
</dbReference>
<evidence type="ECO:0000259" key="1">
    <source>
        <dbReference type="Pfam" id="PF13456"/>
    </source>
</evidence>
<dbReference type="GO" id="GO:0003676">
    <property type="term" value="F:nucleic acid binding"/>
    <property type="evidence" value="ECO:0007669"/>
    <property type="project" value="InterPro"/>
</dbReference>
<dbReference type="InterPro" id="IPR002156">
    <property type="entry name" value="RNaseH_domain"/>
</dbReference>
<dbReference type="InterPro" id="IPR044730">
    <property type="entry name" value="RNase_H-like_dom_plant"/>
</dbReference>
<dbReference type="PANTHER" id="PTHR34023:SF5">
    <property type="entry name" value="RNASE H TYPE-1 DOMAIN-CONTAINING PROTEIN"/>
    <property type="match status" value="1"/>
</dbReference>
<proteinExistence type="predicted"/>
<dbReference type="SUPFAM" id="SSF53098">
    <property type="entry name" value="Ribonuclease H-like"/>
    <property type="match status" value="1"/>
</dbReference>
<dbReference type="Gene3D" id="3.30.420.10">
    <property type="entry name" value="Ribonuclease H-like superfamily/Ribonuclease H"/>
    <property type="match status" value="1"/>
</dbReference>
<dbReference type="CDD" id="cd06222">
    <property type="entry name" value="RNase_H_like"/>
    <property type="match status" value="1"/>
</dbReference>
<gene>
    <name evidence="2" type="ORF">glysoja_044262</name>
</gene>
<name>A0A0B2S6L0_GLYSO</name>
<dbReference type="InterPro" id="IPR036397">
    <property type="entry name" value="RNaseH_sf"/>
</dbReference>
<dbReference type="Pfam" id="PF13456">
    <property type="entry name" value="RVT_3"/>
    <property type="match status" value="1"/>
</dbReference>
<dbReference type="GO" id="GO:0004523">
    <property type="term" value="F:RNA-DNA hybrid ribonuclease activity"/>
    <property type="evidence" value="ECO:0007669"/>
    <property type="project" value="InterPro"/>
</dbReference>
<dbReference type="AlphaFoldDB" id="A0A0B2S6L0"/>
<feature type="domain" description="RNase H type-1" evidence="1">
    <location>
        <begin position="3"/>
        <end position="82"/>
    </location>
</feature>
<dbReference type="Proteomes" id="UP000053555">
    <property type="component" value="Unassembled WGS sequence"/>
</dbReference>